<reference evidence="2 3" key="1">
    <citation type="journal article" date="2009" name="Stand. Genomic Sci.">
        <title>Complete genome sequence of Pedobacter heparinus type strain (HIM 762-3).</title>
        <authorList>
            <person name="Han C."/>
            <person name="Spring S."/>
            <person name="Lapidus A."/>
            <person name="Del Rio T.G."/>
            <person name="Tice H."/>
            <person name="Copeland A."/>
            <person name="Cheng J.F."/>
            <person name="Lucas S."/>
            <person name="Chen F."/>
            <person name="Nolan M."/>
            <person name="Bruce D."/>
            <person name="Goodwin L."/>
            <person name="Pitluck S."/>
            <person name="Ivanova N."/>
            <person name="Mavromatis K."/>
            <person name="Mikhailova N."/>
            <person name="Pati A."/>
            <person name="Chen A."/>
            <person name="Palaniappan K."/>
            <person name="Land M."/>
            <person name="Hauser L."/>
            <person name="Chang Y.J."/>
            <person name="Jeffries C.C."/>
            <person name="Saunders E."/>
            <person name="Chertkov O."/>
            <person name="Brettin T."/>
            <person name="Goker M."/>
            <person name="Rohde M."/>
            <person name="Bristow J."/>
            <person name="Eisen J.A."/>
            <person name="Markowitz V."/>
            <person name="Hugenholtz P."/>
            <person name="Kyrpides N.C."/>
            <person name="Klenk H.P."/>
            <person name="Detter J.C."/>
        </authorList>
    </citation>
    <scope>NUCLEOTIDE SEQUENCE [LARGE SCALE GENOMIC DNA]</scope>
    <source>
        <strain evidence="3">ATCC 13125 / DSM 2366 / CIP 104194 / JCM 7457 / NBRC 12017 / NCIMB 9290 / NRRL B-14731 / HIM 762-3</strain>
    </source>
</reference>
<keyword evidence="3" id="KW-1185">Reference proteome</keyword>
<dbReference type="InterPro" id="IPR028250">
    <property type="entry name" value="DsbDN"/>
</dbReference>
<name>C6Y3L8_PEDHD</name>
<dbReference type="eggNOG" id="COG4232">
    <property type="taxonomic scope" value="Bacteria"/>
</dbReference>
<protein>
    <recommendedName>
        <fullName evidence="1">Thiol:disulfide interchange protein DsbD N-terminal domain-containing protein</fullName>
    </recommendedName>
</protein>
<dbReference type="AlphaFoldDB" id="C6Y3L8"/>
<dbReference type="Pfam" id="PF11412">
    <property type="entry name" value="DsbD_N"/>
    <property type="match status" value="1"/>
</dbReference>
<dbReference type="HOGENOM" id="CLU_137864_0_0_10"/>
<evidence type="ECO:0000313" key="3">
    <source>
        <dbReference type="Proteomes" id="UP000000852"/>
    </source>
</evidence>
<dbReference type="STRING" id="485917.Phep_1079"/>
<dbReference type="EMBL" id="CP001681">
    <property type="protein sequence ID" value="ACU03297.1"/>
    <property type="molecule type" value="Genomic_DNA"/>
</dbReference>
<proteinExistence type="predicted"/>
<evidence type="ECO:0000313" key="2">
    <source>
        <dbReference type="EMBL" id="ACU03297.1"/>
    </source>
</evidence>
<evidence type="ECO:0000259" key="1">
    <source>
        <dbReference type="Pfam" id="PF11412"/>
    </source>
</evidence>
<accession>C6Y3L8</accession>
<dbReference type="Proteomes" id="UP000000852">
    <property type="component" value="Chromosome"/>
</dbReference>
<sequence length="136" mass="15438">MVMAADAQGRKARWNFSAKKIKPGFYELHFTAEVEDGWNIYSQFTPKGGPLPTSITFSPNDNVLLGGKAKEVGFKRVKHEEVFGVDVHYFAEKVDFVQVMKLKVVKPDLVKGKINFMTCDKHQCITDEVEFNIPLK</sequence>
<dbReference type="KEGG" id="phe:Phep_1079"/>
<feature type="domain" description="Thiol:disulfide interchange protein DsbD N-terminal" evidence="1">
    <location>
        <begin position="15"/>
        <end position="131"/>
    </location>
</feature>
<gene>
    <name evidence="2" type="ordered locus">Phep_1079</name>
</gene>
<organism evidence="2 3">
    <name type="scientific">Pedobacter heparinus (strain ATCC 13125 / DSM 2366 / CIP 104194 / JCM 7457 / NBRC 12017 / NCIMB 9290 / NRRL B-14731 / HIM 762-3)</name>
    <dbReference type="NCBI Taxonomy" id="485917"/>
    <lineage>
        <taxon>Bacteria</taxon>
        <taxon>Pseudomonadati</taxon>
        <taxon>Bacteroidota</taxon>
        <taxon>Sphingobacteriia</taxon>
        <taxon>Sphingobacteriales</taxon>
        <taxon>Sphingobacteriaceae</taxon>
        <taxon>Pedobacter</taxon>
    </lineage>
</organism>